<dbReference type="PANTHER" id="PTHR33164">
    <property type="entry name" value="TRANSCRIPTIONAL REGULATOR, MARR FAMILY"/>
    <property type="match status" value="1"/>
</dbReference>
<sequence length="180" mass="19929">MTSDKPPVAAKRRVKRPRPKHLSDMFSYRLNRLAFISSRIAAGINEHRYGIGPREWRIMGLLGTSAPMALNAVAKEANIDKSQASRTVADMIERGLVRRSADEADGRGIRLALTDKGRALFDEMFPAAIERNEAVLSVLTGEERDALDAIMDKLTAHGLEMMKSLKDEMATRRGRGAGPR</sequence>
<dbReference type="Gene3D" id="1.10.10.10">
    <property type="entry name" value="Winged helix-like DNA-binding domain superfamily/Winged helix DNA-binding domain"/>
    <property type="match status" value="1"/>
</dbReference>
<dbReference type="InterPro" id="IPR036390">
    <property type="entry name" value="WH_DNA-bd_sf"/>
</dbReference>
<dbReference type="AlphaFoldDB" id="A0A4Q1HM51"/>
<dbReference type="OrthoDB" id="8682420at2"/>
<dbReference type="InterPro" id="IPR023187">
    <property type="entry name" value="Tscrpt_reg_MarR-type_CS"/>
</dbReference>
<protein>
    <submittedName>
        <fullName evidence="5">MarR family transcriptional regulator</fullName>
    </submittedName>
</protein>
<dbReference type="RefSeq" id="WP_129150219.1">
    <property type="nucleotide sequence ID" value="NZ_JBHSDO010000013.1"/>
</dbReference>
<dbReference type="GO" id="GO:0003700">
    <property type="term" value="F:DNA-binding transcription factor activity"/>
    <property type="evidence" value="ECO:0007669"/>
    <property type="project" value="InterPro"/>
</dbReference>
<keyword evidence="3" id="KW-0804">Transcription</keyword>
<evidence type="ECO:0000256" key="3">
    <source>
        <dbReference type="ARBA" id="ARBA00023163"/>
    </source>
</evidence>
<evidence type="ECO:0000256" key="2">
    <source>
        <dbReference type="ARBA" id="ARBA00023125"/>
    </source>
</evidence>
<dbReference type="SUPFAM" id="SSF46785">
    <property type="entry name" value="Winged helix' DNA-binding domain"/>
    <property type="match status" value="1"/>
</dbReference>
<keyword evidence="1" id="KW-0805">Transcription regulation</keyword>
<dbReference type="PROSITE" id="PS01117">
    <property type="entry name" value="HTH_MARR_1"/>
    <property type="match status" value="1"/>
</dbReference>
<proteinExistence type="predicted"/>
<dbReference type="PROSITE" id="PS50995">
    <property type="entry name" value="HTH_MARR_2"/>
    <property type="match status" value="1"/>
</dbReference>
<keyword evidence="6" id="KW-1185">Reference proteome</keyword>
<dbReference type="Pfam" id="PF12802">
    <property type="entry name" value="MarR_2"/>
    <property type="match status" value="1"/>
</dbReference>
<evidence type="ECO:0000259" key="4">
    <source>
        <dbReference type="PROSITE" id="PS50995"/>
    </source>
</evidence>
<dbReference type="SMART" id="SM00347">
    <property type="entry name" value="HTH_MARR"/>
    <property type="match status" value="1"/>
</dbReference>
<keyword evidence="2" id="KW-0238">DNA-binding</keyword>
<comment type="caution">
    <text evidence="5">The sequence shown here is derived from an EMBL/GenBank/DDBJ whole genome shotgun (WGS) entry which is preliminary data.</text>
</comment>
<reference evidence="5 6" key="1">
    <citation type="journal article" date="2017" name="Int. J. Syst. Evol. Microbiol.">
        <title>Achromobacter aloeverae sp. nov., isolated from the root of Aloe vera (L.) Burm.f.</title>
        <authorList>
            <person name="Kuncharoen N."/>
            <person name="Muramatsu Y."/>
            <person name="Shibata C."/>
            <person name="Kamakura Y."/>
            <person name="Nakagawa Y."/>
            <person name="Tanasupawat S."/>
        </authorList>
    </citation>
    <scope>NUCLEOTIDE SEQUENCE [LARGE SCALE GENOMIC DNA]</scope>
    <source>
        <strain evidence="5 6">AVA-1</strain>
    </source>
</reference>
<evidence type="ECO:0000256" key="1">
    <source>
        <dbReference type="ARBA" id="ARBA00023015"/>
    </source>
</evidence>
<dbReference type="InterPro" id="IPR000835">
    <property type="entry name" value="HTH_MarR-typ"/>
</dbReference>
<feature type="domain" description="HTH marR-type" evidence="4">
    <location>
        <begin position="23"/>
        <end position="156"/>
    </location>
</feature>
<dbReference type="PRINTS" id="PR00598">
    <property type="entry name" value="HTHMARR"/>
</dbReference>
<name>A0A4Q1HM51_9BURK</name>
<gene>
    <name evidence="5" type="ORF">C7R54_10615</name>
</gene>
<evidence type="ECO:0000313" key="5">
    <source>
        <dbReference type="EMBL" id="RXN91571.1"/>
    </source>
</evidence>
<dbReference type="EMBL" id="PYAL01000002">
    <property type="protein sequence ID" value="RXN91571.1"/>
    <property type="molecule type" value="Genomic_DNA"/>
</dbReference>
<dbReference type="InterPro" id="IPR039422">
    <property type="entry name" value="MarR/SlyA-like"/>
</dbReference>
<accession>A0A4Q1HM51</accession>
<evidence type="ECO:0000313" key="6">
    <source>
        <dbReference type="Proteomes" id="UP000290849"/>
    </source>
</evidence>
<dbReference type="Proteomes" id="UP000290849">
    <property type="component" value="Unassembled WGS sequence"/>
</dbReference>
<dbReference type="GO" id="GO:0006950">
    <property type="term" value="P:response to stress"/>
    <property type="evidence" value="ECO:0007669"/>
    <property type="project" value="TreeGrafter"/>
</dbReference>
<organism evidence="5 6">
    <name type="scientific">Achromobacter aloeverae</name>
    <dbReference type="NCBI Taxonomy" id="1750518"/>
    <lineage>
        <taxon>Bacteria</taxon>
        <taxon>Pseudomonadati</taxon>
        <taxon>Pseudomonadota</taxon>
        <taxon>Betaproteobacteria</taxon>
        <taxon>Burkholderiales</taxon>
        <taxon>Alcaligenaceae</taxon>
        <taxon>Achromobacter</taxon>
    </lineage>
</organism>
<dbReference type="PANTHER" id="PTHR33164:SF57">
    <property type="entry name" value="MARR-FAMILY TRANSCRIPTIONAL REGULATOR"/>
    <property type="match status" value="1"/>
</dbReference>
<dbReference type="GO" id="GO:0003677">
    <property type="term" value="F:DNA binding"/>
    <property type="evidence" value="ECO:0007669"/>
    <property type="project" value="UniProtKB-KW"/>
</dbReference>
<dbReference type="InterPro" id="IPR036388">
    <property type="entry name" value="WH-like_DNA-bd_sf"/>
</dbReference>